<sequence>MSNYDVAVMMIRVVVGGTMIAHGYNHLWGGGGLAGTARWFDALGMRPAKLHAVLSGAGELAAGVALAVGLLTPLAAAFVVGTMTVAAVTAHRHNGFFVFKDGYEYVLMIGIVSIALAILGPGSPSIDHAAGLDAGLDGGVGAAIAAGGGALGAVVLLGTTWRPTRCNQVETAQP</sequence>
<evidence type="ECO:0000256" key="2">
    <source>
        <dbReference type="ARBA" id="ARBA00006679"/>
    </source>
</evidence>
<organism evidence="8 9">
    <name type="scientific">Rhodococcus pseudokoreensis</name>
    <dbReference type="NCBI Taxonomy" id="2811421"/>
    <lineage>
        <taxon>Bacteria</taxon>
        <taxon>Bacillati</taxon>
        <taxon>Actinomycetota</taxon>
        <taxon>Actinomycetes</taxon>
        <taxon>Mycobacteriales</taxon>
        <taxon>Nocardiaceae</taxon>
        <taxon>Rhodococcus</taxon>
    </lineage>
</organism>
<evidence type="ECO:0000256" key="7">
    <source>
        <dbReference type="SAM" id="Phobius"/>
    </source>
</evidence>
<comment type="similarity">
    <text evidence="2">Belongs to the DoxX family.</text>
</comment>
<dbReference type="PANTHER" id="PTHR33452">
    <property type="entry name" value="OXIDOREDUCTASE CATD-RELATED"/>
    <property type="match status" value="1"/>
</dbReference>
<keyword evidence="4 7" id="KW-0812">Transmembrane</keyword>
<evidence type="ECO:0000256" key="5">
    <source>
        <dbReference type="ARBA" id="ARBA00022989"/>
    </source>
</evidence>
<feature type="transmembrane region" description="Helical" evidence="7">
    <location>
        <begin position="60"/>
        <end position="90"/>
    </location>
</feature>
<dbReference type="InterPro" id="IPR051907">
    <property type="entry name" value="DoxX-like_oxidoreductase"/>
</dbReference>
<dbReference type="Pfam" id="PF07681">
    <property type="entry name" value="DoxX"/>
    <property type="match status" value="1"/>
</dbReference>
<keyword evidence="9" id="KW-1185">Reference proteome</keyword>
<protein>
    <submittedName>
        <fullName evidence="8">DoxX family protein</fullName>
    </submittedName>
</protein>
<reference evidence="8 9" key="1">
    <citation type="journal article" date="2021" name="Microbiol. Resour. Announc.">
        <title>Complete Genome Sequences of Two Rhodococcus sp. Strains with Large and Linear Chromosomes, Isolated from Apple Rhizosphere.</title>
        <authorList>
            <person name="Benning S."/>
            <person name="Brugnone N."/>
            <person name="Siani R."/>
            <person name="Kublik S."/>
            <person name="Schloter M."/>
            <person name="Rad V."/>
        </authorList>
    </citation>
    <scope>NUCLEOTIDE SEQUENCE [LARGE SCALE GENOMIC DNA]</scope>
    <source>
        <strain evidence="8 9">R79</strain>
    </source>
</reference>
<keyword evidence="6 7" id="KW-0472">Membrane</keyword>
<evidence type="ECO:0000256" key="3">
    <source>
        <dbReference type="ARBA" id="ARBA00022475"/>
    </source>
</evidence>
<evidence type="ECO:0000256" key="1">
    <source>
        <dbReference type="ARBA" id="ARBA00004651"/>
    </source>
</evidence>
<dbReference type="InterPro" id="IPR032808">
    <property type="entry name" value="DoxX"/>
</dbReference>
<dbReference type="Proteomes" id="UP000662986">
    <property type="component" value="Chromosome"/>
</dbReference>
<comment type="subcellular location">
    <subcellularLocation>
        <location evidence="1">Cell membrane</location>
        <topology evidence="1">Multi-pass membrane protein</topology>
    </subcellularLocation>
</comment>
<name>A0A974ZYC1_9NOCA</name>
<evidence type="ECO:0000313" key="8">
    <source>
        <dbReference type="EMBL" id="QSE94956.1"/>
    </source>
</evidence>
<accession>A0A974ZYC1</accession>
<feature type="transmembrane region" description="Helical" evidence="7">
    <location>
        <begin position="140"/>
        <end position="158"/>
    </location>
</feature>
<evidence type="ECO:0000313" key="9">
    <source>
        <dbReference type="Proteomes" id="UP000662986"/>
    </source>
</evidence>
<dbReference type="PANTHER" id="PTHR33452:SF1">
    <property type="entry name" value="INNER MEMBRANE PROTEIN YPHA-RELATED"/>
    <property type="match status" value="1"/>
</dbReference>
<keyword evidence="3" id="KW-1003">Cell membrane</keyword>
<proteinExistence type="inferred from homology"/>
<dbReference type="EMBL" id="CP070619">
    <property type="protein sequence ID" value="QSE94956.1"/>
    <property type="molecule type" value="Genomic_DNA"/>
</dbReference>
<evidence type="ECO:0000256" key="6">
    <source>
        <dbReference type="ARBA" id="ARBA00023136"/>
    </source>
</evidence>
<evidence type="ECO:0000256" key="4">
    <source>
        <dbReference type="ARBA" id="ARBA00022692"/>
    </source>
</evidence>
<feature type="transmembrane region" description="Helical" evidence="7">
    <location>
        <begin position="102"/>
        <end position="120"/>
    </location>
</feature>
<keyword evidence="5 7" id="KW-1133">Transmembrane helix</keyword>
<gene>
    <name evidence="8" type="ORF">JWS13_43315</name>
</gene>
<dbReference type="RefSeq" id="WP_206011224.1">
    <property type="nucleotide sequence ID" value="NZ_CP070619.1"/>
</dbReference>
<reference evidence="8 9" key="2">
    <citation type="journal article" date="2022" name="Arch. Microbiol.">
        <title>Rhodococcus pseudokoreensis sp. nov. isolated from the rhizosphere of young M26 apple rootstocks.</title>
        <authorList>
            <person name="Kampfer P."/>
            <person name="Glaeser S.P."/>
            <person name="Blom J."/>
            <person name="Wolf J."/>
            <person name="Benning S."/>
            <person name="Schloter M."/>
            <person name="Neumann-Schaal M."/>
        </authorList>
    </citation>
    <scope>NUCLEOTIDE SEQUENCE [LARGE SCALE GENOMIC DNA]</scope>
    <source>
        <strain evidence="8 9">R79</strain>
    </source>
</reference>